<evidence type="ECO:0000256" key="1">
    <source>
        <dbReference type="SAM" id="MobiDB-lite"/>
    </source>
</evidence>
<accession>F2ECG5</accession>
<reference evidence="2" key="1">
    <citation type="journal article" date="2011" name="Plant Physiol.">
        <title>Comprehensive sequence analysis of 24,783 barley full-length cDNAs derived from 12 clone libraries.</title>
        <authorList>
            <person name="Matsumoto T."/>
            <person name="Tanaka T."/>
            <person name="Sakai H."/>
            <person name="Amano N."/>
            <person name="Kanamori H."/>
            <person name="Kurita K."/>
            <person name="Kikuta A."/>
            <person name="Kamiya K."/>
            <person name="Yamamoto M."/>
            <person name="Ikawa H."/>
            <person name="Fujii N."/>
            <person name="Hori K."/>
            <person name="Itoh T."/>
            <person name="Sato K."/>
        </authorList>
    </citation>
    <scope>NUCLEOTIDE SEQUENCE</scope>
    <source>
        <tissue evidence="2">Flower</tissue>
    </source>
</reference>
<feature type="compositionally biased region" description="Basic residues" evidence="1">
    <location>
        <begin position="18"/>
        <end position="27"/>
    </location>
</feature>
<name>F2ECG5_HORVV</name>
<dbReference type="AlphaFoldDB" id="F2ECG5"/>
<proteinExistence type="evidence at transcript level"/>
<sequence>MGATGSTDAVLHNEARSQRLRRGRRLRRAAEGHTTGSRARGTSMGRDITAEAATVGEVARSRRRRQSFGSPFLEFCGLDALG</sequence>
<evidence type="ECO:0000313" key="2">
    <source>
        <dbReference type="EMBL" id="BAK05037.1"/>
    </source>
</evidence>
<feature type="region of interest" description="Disordered" evidence="1">
    <location>
        <begin position="1"/>
        <end position="46"/>
    </location>
</feature>
<dbReference type="EMBL" id="AK373840">
    <property type="protein sequence ID" value="BAK05037.1"/>
    <property type="molecule type" value="mRNA"/>
</dbReference>
<protein>
    <submittedName>
        <fullName evidence="2">Predicted protein</fullName>
    </submittedName>
</protein>
<organism evidence="2">
    <name type="scientific">Hordeum vulgare subsp. vulgare</name>
    <name type="common">Domesticated barley</name>
    <dbReference type="NCBI Taxonomy" id="112509"/>
    <lineage>
        <taxon>Eukaryota</taxon>
        <taxon>Viridiplantae</taxon>
        <taxon>Streptophyta</taxon>
        <taxon>Embryophyta</taxon>
        <taxon>Tracheophyta</taxon>
        <taxon>Spermatophyta</taxon>
        <taxon>Magnoliopsida</taxon>
        <taxon>Liliopsida</taxon>
        <taxon>Poales</taxon>
        <taxon>Poaceae</taxon>
        <taxon>BOP clade</taxon>
        <taxon>Pooideae</taxon>
        <taxon>Triticodae</taxon>
        <taxon>Triticeae</taxon>
        <taxon>Hordeinae</taxon>
        <taxon>Hordeum</taxon>
    </lineage>
</organism>